<feature type="domain" description="ABC transporter" evidence="6">
    <location>
        <begin position="2"/>
        <end position="230"/>
    </location>
</feature>
<dbReference type="PANTHER" id="PTHR42794:SF1">
    <property type="entry name" value="HEMIN IMPORT ATP-BINDING PROTEIN HMUV"/>
    <property type="match status" value="1"/>
</dbReference>
<dbReference type="InterPro" id="IPR017871">
    <property type="entry name" value="ABC_transporter-like_CS"/>
</dbReference>
<evidence type="ECO:0000259" key="6">
    <source>
        <dbReference type="PROSITE" id="PS50893"/>
    </source>
</evidence>
<keyword evidence="3 7" id="KW-0067">ATP-binding</keyword>
<dbReference type="PANTHER" id="PTHR42794">
    <property type="entry name" value="HEMIN IMPORT ATP-BINDING PROTEIN HMUV"/>
    <property type="match status" value="1"/>
</dbReference>
<evidence type="ECO:0000256" key="2">
    <source>
        <dbReference type="ARBA" id="ARBA00022741"/>
    </source>
</evidence>
<name>A0ABS5E9H5_9PROT</name>
<dbReference type="Proteomes" id="UP000677812">
    <property type="component" value="Unassembled WGS sequence"/>
</dbReference>
<dbReference type="Gene3D" id="3.40.50.300">
    <property type="entry name" value="P-loop containing nucleotide triphosphate hydrolases"/>
    <property type="match status" value="1"/>
</dbReference>
<dbReference type="SUPFAM" id="SSF52540">
    <property type="entry name" value="P-loop containing nucleoside triphosphate hydrolases"/>
    <property type="match status" value="1"/>
</dbReference>
<evidence type="ECO:0000313" key="8">
    <source>
        <dbReference type="Proteomes" id="UP000677812"/>
    </source>
</evidence>
<dbReference type="InterPro" id="IPR003439">
    <property type="entry name" value="ABC_transporter-like_ATP-bd"/>
</dbReference>
<evidence type="ECO:0000256" key="3">
    <source>
        <dbReference type="ARBA" id="ARBA00022840"/>
    </source>
</evidence>
<keyword evidence="2" id="KW-0547">Nucleotide-binding</keyword>
<accession>A0ABS5E9H5</accession>
<gene>
    <name evidence="7" type="ORF">KB213_10925</name>
</gene>
<keyword evidence="4" id="KW-1278">Translocase</keyword>
<dbReference type="InterPro" id="IPR003593">
    <property type="entry name" value="AAA+_ATPase"/>
</dbReference>
<evidence type="ECO:0000256" key="1">
    <source>
        <dbReference type="ARBA" id="ARBA00022448"/>
    </source>
</evidence>
<keyword evidence="1" id="KW-0813">Transport</keyword>
<evidence type="ECO:0000256" key="5">
    <source>
        <dbReference type="ARBA" id="ARBA00037066"/>
    </source>
</evidence>
<comment type="function">
    <text evidence="5">Part of the ABC transporter complex HmuTUV involved in hemin import. Responsible for energy coupling to the transport system.</text>
</comment>
<reference evidence="7 8" key="1">
    <citation type="submission" date="2021-04" db="EMBL/GenBank/DDBJ databases">
        <title>The complete genome sequence of Neokomagataea sp. TBRC 2177.</title>
        <authorList>
            <person name="Charoenyingcharoen P."/>
            <person name="Yukphan P."/>
        </authorList>
    </citation>
    <scope>NUCLEOTIDE SEQUENCE [LARGE SCALE GENOMIC DNA]</scope>
    <source>
        <strain evidence="7 8">TBRC 2177</strain>
    </source>
</reference>
<dbReference type="PROSITE" id="PS50893">
    <property type="entry name" value="ABC_TRANSPORTER_2"/>
    <property type="match status" value="1"/>
</dbReference>
<dbReference type="SMART" id="SM00382">
    <property type="entry name" value="AAA"/>
    <property type="match status" value="1"/>
</dbReference>
<dbReference type="InterPro" id="IPR027417">
    <property type="entry name" value="P-loop_NTPase"/>
</dbReference>
<organism evidence="7 8">
    <name type="scientific">Neokomagataea anthophila</name>
    <dbReference type="NCBI Taxonomy" id="2826925"/>
    <lineage>
        <taxon>Bacteria</taxon>
        <taxon>Pseudomonadati</taxon>
        <taxon>Pseudomonadota</taxon>
        <taxon>Alphaproteobacteria</taxon>
        <taxon>Acetobacterales</taxon>
        <taxon>Acetobacteraceae</taxon>
        <taxon>Neokomagataea</taxon>
    </lineage>
</organism>
<dbReference type="Pfam" id="PF00005">
    <property type="entry name" value="ABC_tran"/>
    <property type="match status" value="1"/>
</dbReference>
<dbReference type="GO" id="GO:0005524">
    <property type="term" value="F:ATP binding"/>
    <property type="evidence" value="ECO:0007669"/>
    <property type="project" value="UniProtKB-KW"/>
</dbReference>
<proteinExistence type="predicted"/>
<dbReference type="EMBL" id="JAGRQH010000010">
    <property type="protein sequence ID" value="MBR0560561.1"/>
    <property type="molecule type" value="Genomic_DNA"/>
</dbReference>
<evidence type="ECO:0000313" key="7">
    <source>
        <dbReference type="EMBL" id="MBR0560561.1"/>
    </source>
</evidence>
<keyword evidence="8" id="KW-1185">Reference proteome</keyword>
<dbReference type="RefSeq" id="WP_211683071.1">
    <property type="nucleotide sequence ID" value="NZ_JAGRQH010000010.1"/>
</dbReference>
<dbReference type="PROSITE" id="PS00211">
    <property type="entry name" value="ABC_TRANSPORTER_1"/>
    <property type="match status" value="1"/>
</dbReference>
<evidence type="ECO:0000256" key="4">
    <source>
        <dbReference type="ARBA" id="ARBA00022967"/>
    </source>
</evidence>
<sequence>MTTGLSITGLSSRRAGLVDVSCSVPAGSCAAVIGPNGAGKTTLLRLLAGLDVPQAGNIVWGGISVQKMCLKERAQRIAYLSQHEEADPSFPVEEYLQLARLPFEKNTELDRASLDDAVERCGVRPFLQARLGQLSGGERQRVMLARCLAQTPELLLLDEPTNHLDLAARGQLLRVVRGLPCTVVAVLHDLSLVPDFADHVLVLQHGMLALEGKADDVLLSAECRAIFHLNIQRALLPDGARILTFRAEA</sequence>
<protein>
    <submittedName>
        <fullName evidence="7">ABC transporter ATP-binding protein</fullName>
    </submittedName>
</protein>
<comment type="caution">
    <text evidence="7">The sequence shown here is derived from an EMBL/GenBank/DDBJ whole genome shotgun (WGS) entry which is preliminary data.</text>
</comment>